<dbReference type="InterPro" id="IPR007267">
    <property type="entry name" value="GtrA_DPMS_TM"/>
</dbReference>
<evidence type="ECO:0000256" key="1">
    <source>
        <dbReference type="ARBA" id="ARBA00004141"/>
    </source>
</evidence>
<evidence type="ECO:0000313" key="7">
    <source>
        <dbReference type="EMBL" id="BAQ01062.1"/>
    </source>
</evidence>
<dbReference type="RefSeq" id="WP_050491535.1">
    <property type="nucleotide sequence ID" value="NZ_AP027642.1"/>
</dbReference>
<dbReference type="Pfam" id="PF04138">
    <property type="entry name" value="GtrA_DPMS_TM"/>
    <property type="match status" value="1"/>
</dbReference>
<feature type="transmembrane region" description="Helical" evidence="5">
    <location>
        <begin position="78"/>
        <end position="103"/>
    </location>
</feature>
<feature type="transmembrane region" description="Helical" evidence="5">
    <location>
        <begin position="47"/>
        <end position="66"/>
    </location>
</feature>
<feature type="domain" description="GtrA/DPMS transmembrane" evidence="6">
    <location>
        <begin position="20"/>
        <end position="130"/>
    </location>
</feature>
<organism evidence="7">
    <name type="scientific">Escherichia coli</name>
    <dbReference type="NCBI Taxonomy" id="562"/>
    <lineage>
        <taxon>Bacteria</taxon>
        <taxon>Pseudomonadati</taxon>
        <taxon>Pseudomonadota</taxon>
        <taxon>Gammaproteobacteria</taxon>
        <taxon>Enterobacterales</taxon>
        <taxon>Enterobacteriaceae</taxon>
        <taxon>Escherichia</taxon>
    </lineage>
</organism>
<evidence type="ECO:0000256" key="5">
    <source>
        <dbReference type="SAM" id="Phobius"/>
    </source>
</evidence>
<evidence type="ECO:0000259" key="6">
    <source>
        <dbReference type="Pfam" id="PF04138"/>
    </source>
</evidence>
<dbReference type="EMBL" id="AB812022">
    <property type="protein sequence ID" value="BAQ01062.1"/>
    <property type="molecule type" value="Genomic_DNA"/>
</dbReference>
<feature type="transmembrane region" description="Helical" evidence="5">
    <location>
        <begin position="21"/>
        <end position="41"/>
    </location>
</feature>
<comment type="subcellular location">
    <subcellularLocation>
        <location evidence="1">Membrane</location>
        <topology evidence="1">Multi-pass membrane protein</topology>
    </subcellularLocation>
</comment>
<evidence type="ECO:0000256" key="4">
    <source>
        <dbReference type="ARBA" id="ARBA00023136"/>
    </source>
</evidence>
<dbReference type="AlphaFoldDB" id="A0A0A8J4X7"/>
<evidence type="ECO:0000256" key="2">
    <source>
        <dbReference type="ARBA" id="ARBA00022692"/>
    </source>
</evidence>
<evidence type="ECO:0000256" key="3">
    <source>
        <dbReference type="ARBA" id="ARBA00022989"/>
    </source>
</evidence>
<dbReference type="GO" id="GO:0016020">
    <property type="term" value="C:membrane"/>
    <property type="evidence" value="ECO:0007669"/>
    <property type="project" value="UniProtKB-SubCell"/>
</dbReference>
<protein>
    <submittedName>
        <fullName evidence="7">Putative membrane GtrA-like protein</fullName>
    </submittedName>
</protein>
<proteinExistence type="predicted"/>
<accession>A0A0A8J4X7</accession>
<dbReference type="GO" id="GO:0000271">
    <property type="term" value="P:polysaccharide biosynthetic process"/>
    <property type="evidence" value="ECO:0007669"/>
    <property type="project" value="InterPro"/>
</dbReference>
<feature type="transmembrane region" description="Helical" evidence="5">
    <location>
        <begin position="109"/>
        <end position="127"/>
    </location>
</feature>
<sequence>MVPCNTSCNDNKLKLKEFIKYCIVGGGNTLFTVCVIFFMMFMGFGIFISNAIGYFLGIILSFVVNTKFTFNKQITIPIFFKFLVTCFFCYSINVFVIYALMHIDVQNNYYIQFSGMCTYTFLSFYINKKWSMK</sequence>
<keyword evidence="3 5" id="KW-1133">Transmembrane helix</keyword>
<name>A0A0A8J4X7_ECOLX</name>
<keyword evidence="2 5" id="KW-0812">Transmembrane</keyword>
<reference evidence="7" key="1">
    <citation type="journal article" date="2014" name="DNA Res.">
        <title>A complete view of the genetic diversity of the Escherichia coli O-antigen biosynthesis gene cluster.</title>
        <authorList>
            <person name="Iguchi A."/>
            <person name="Iyoda S."/>
            <person name="Kikuchi T."/>
            <person name="Ogura Y."/>
            <person name="Katsura K."/>
            <person name="Ohnishi M."/>
            <person name="Hayashi T."/>
            <person name="Thomson N.R."/>
        </authorList>
    </citation>
    <scope>NUCLEOTIDE SEQUENCE</scope>
    <source>
        <strain evidence="7">F10167a-41</strain>
    </source>
</reference>
<keyword evidence="4 5" id="KW-0472">Membrane</keyword>